<sequence>MHFAAWLACFFSSSLFALGNSAEITWRNTTPTAPHVEAVPKWIYDGLDKTVSALGELPSNVIPVSVYYMKYAKEPVPWGEVLRGEPDGITLYIDEHASLRSLIADWTLYHELAHLYHPRLDDQDSWLAEGLATYLQNVIMLKGGIISNREFVERIKAGLDRGELATKQFAGQLSQISNNMWQLKAYQRVYWSGVAFFIEAELKLQSKCADCNIVQLLARYQTCCRDNKAIKVSQSGTVFLSYFDMLTKNSVFIPLYKRYKSRRDFPYISENQIIKILNRYTKQVAVR</sequence>
<dbReference type="AlphaFoldDB" id="A0A167EH25"/>
<dbReference type="Pfam" id="PF05299">
    <property type="entry name" value="Peptidase_M61"/>
    <property type="match status" value="1"/>
</dbReference>
<keyword evidence="1" id="KW-0732">Signal</keyword>
<evidence type="ECO:0000256" key="1">
    <source>
        <dbReference type="SAM" id="SignalP"/>
    </source>
</evidence>
<evidence type="ECO:0000313" key="3">
    <source>
        <dbReference type="EMBL" id="KZN50741.1"/>
    </source>
</evidence>
<name>A0A167EH25_9GAMM</name>
<dbReference type="Gene3D" id="1.10.390.10">
    <property type="entry name" value="Neutral Protease Domain 2"/>
    <property type="match status" value="1"/>
</dbReference>
<dbReference type="RefSeq" id="WP_063361854.1">
    <property type="nucleotide sequence ID" value="NZ_AUXZ01000073.1"/>
</dbReference>
<feature type="signal peptide" evidence="1">
    <location>
        <begin position="1"/>
        <end position="17"/>
    </location>
</feature>
<feature type="domain" description="Peptidase M61 catalytic" evidence="2">
    <location>
        <begin position="119"/>
        <end position="186"/>
    </location>
</feature>
<evidence type="ECO:0000259" key="2">
    <source>
        <dbReference type="Pfam" id="PF05299"/>
    </source>
</evidence>
<feature type="chain" id="PRO_5007885745" description="Peptidase M61 catalytic domain-containing protein" evidence="1">
    <location>
        <begin position="18"/>
        <end position="287"/>
    </location>
</feature>
<gene>
    <name evidence="3" type="ORF">N476_15745</name>
</gene>
<comment type="caution">
    <text evidence="3">The sequence shown here is derived from an EMBL/GenBank/DDBJ whole genome shotgun (WGS) entry which is preliminary data.</text>
</comment>
<protein>
    <recommendedName>
        <fullName evidence="2">Peptidase M61 catalytic domain-containing protein</fullName>
    </recommendedName>
</protein>
<dbReference type="InterPro" id="IPR007963">
    <property type="entry name" value="Peptidase_M61_catalytic"/>
</dbReference>
<accession>A0A167EH25</accession>
<dbReference type="InterPro" id="IPR027268">
    <property type="entry name" value="Peptidase_M4/M1_CTD_sf"/>
</dbReference>
<organism evidence="3 4">
    <name type="scientific">Pseudoalteromonas luteoviolacea H33</name>
    <dbReference type="NCBI Taxonomy" id="1365251"/>
    <lineage>
        <taxon>Bacteria</taxon>
        <taxon>Pseudomonadati</taxon>
        <taxon>Pseudomonadota</taxon>
        <taxon>Gammaproteobacteria</taxon>
        <taxon>Alteromonadales</taxon>
        <taxon>Pseudoalteromonadaceae</taxon>
        <taxon>Pseudoalteromonas</taxon>
    </lineage>
</organism>
<proteinExistence type="predicted"/>
<evidence type="ECO:0000313" key="4">
    <source>
        <dbReference type="Proteomes" id="UP000076503"/>
    </source>
</evidence>
<dbReference type="PATRIC" id="fig|1365251.3.peg.2371"/>
<dbReference type="EMBL" id="AUXZ01000073">
    <property type="protein sequence ID" value="KZN50741.1"/>
    <property type="molecule type" value="Genomic_DNA"/>
</dbReference>
<dbReference type="Proteomes" id="UP000076503">
    <property type="component" value="Unassembled WGS sequence"/>
</dbReference>
<reference evidence="3 4" key="1">
    <citation type="submission" date="2013-07" db="EMBL/GenBank/DDBJ databases">
        <title>Comparative Genomic and Metabolomic Analysis of Twelve Strains of Pseudoalteromonas luteoviolacea.</title>
        <authorList>
            <person name="Vynne N.G."/>
            <person name="Mansson M."/>
            <person name="Gram L."/>
        </authorList>
    </citation>
    <scope>NUCLEOTIDE SEQUENCE [LARGE SCALE GENOMIC DNA]</scope>
    <source>
        <strain evidence="3 4">H33</strain>
    </source>
</reference>
<dbReference type="OrthoDB" id="1467486at2"/>